<keyword evidence="8" id="KW-0663">Pyridoxal phosphate</keyword>
<evidence type="ECO:0000256" key="4">
    <source>
        <dbReference type="ARBA" id="ARBA00012239"/>
    </source>
</evidence>
<keyword evidence="15" id="KW-1185">Reference proteome</keyword>
<evidence type="ECO:0000256" key="11">
    <source>
        <dbReference type="ARBA" id="ARBA00050776"/>
    </source>
</evidence>
<dbReference type="InterPro" id="IPR020578">
    <property type="entry name" value="Aminotrans_V_PyrdxlP_BS"/>
</dbReference>
<gene>
    <name evidence="14" type="ORF">DEW08_11495</name>
</gene>
<reference evidence="15" key="1">
    <citation type="submission" date="2018-05" db="EMBL/GenBank/DDBJ databases">
        <title>Azospirillum thermophila sp. nov., a novel isolated from hot spring.</title>
        <authorList>
            <person name="Zhao Z."/>
        </authorList>
    </citation>
    <scope>NUCLEOTIDE SEQUENCE [LARGE SCALE GENOMIC DNA]</scope>
    <source>
        <strain evidence="15">CFH 70021</strain>
    </source>
</reference>
<name>A0A2S2CQM2_9PROT</name>
<dbReference type="OrthoDB" id="9808002at2"/>
<dbReference type="Proteomes" id="UP000245629">
    <property type="component" value="Chromosome 2"/>
</dbReference>
<evidence type="ECO:0000256" key="3">
    <source>
        <dbReference type="ARBA" id="ARBA00006490"/>
    </source>
</evidence>
<evidence type="ECO:0000256" key="2">
    <source>
        <dbReference type="ARBA" id="ARBA00003120"/>
    </source>
</evidence>
<dbReference type="InterPro" id="IPR015424">
    <property type="entry name" value="PyrdxlP-dep_Trfase"/>
</dbReference>
<comment type="function">
    <text evidence="2">Catalyzes the removal of elemental sulfur atoms from cysteine to produce alanine. Seems to participate in the biosynthesis of the nitrogenase metalloclusters by providing the inorganic sulfur required for the Fe-S core formation.</text>
</comment>
<dbReference type="KEGG" id="azz:DEW08_11495"/>
<keyword evidence="7" id="KW-0479">Metal-binding</keyword>
<evidence type="ECO:0000256" key="8">
    <source>
        <dbReference type="ARBA" id="ARBA00022898"/>
    </source>
</evidence>
<comment type="similarity">
    <text evidence="3">Belongs to the class-V pyridoxal-phosphate-dependent aminotransferase family. NifS/IscS subfamily.</text>
</comment>
<protein>
    <recommendedName>
        <fullName evidence="5">Cysteine desulfurase</fullName>
        <ecNumber evidence="4">2.8.1.7</ecNumber>
    </recommendedName>
</protein>
<accession>A0A2S2CQM2</accession>
<feature type="domain" description="Aminotransferase class V" evidence="13">
    <location>
        <begin position="3"/>
        <end position="374"/>
    </location>
</feature>
<dbReference type="InterPro" id="IPR015422">
    <property type="entry name" value="PyrdxlP-dep_Trfase_small"/>
</dbReference>
<organism evidence="14 15">
    <name type="scientific">Azospirillum thermophilum</name>
    <dbReference type="NCBI Taxonomy" id="2202148"/>
    <lineage>
        <taxon>Bacteria</taxon>
        <taxon>Pseudomonadati</taxon>
        <taxon>Pseudomonadota</taxon>
        <taxon>Alphaproteobacteria</taxon>
        <taxon>Rhodospirillales</taxon>
        <taxon>Azospirillaceae</taxon>
        <taxon>Azospirillum</taxon>
    </lineage>
</organism>
<dbReference type="PANTHER" id="PTHR11601:SF34">
    <property type="entry name" value="CYSTEINE DESULFURASE"/>
    <property type="match status" value="1"/>
</dbReference>
<dbReference type="EMBL" id="CP029353">
    <property type="protein sequence ID" value="AWK86778.1"/>
    <property type="molecule type" value="Genomic_DNA"/>
</dbReference>
<comment type="cofactor">
    <cofactor evidence="1 12">
        <name>pyridoxal 5'-phosphate</name>
        <dbReference type="ChEBI" id="CHEBI:597326"/>
    </cofactor>
</comment>
<dbReference type="Pfam" id="PF00266">
    <property type="entry name" value="Aminotran_5"/>
    <property type="match status" value="1"/>
</dbReference>
<dbReference type="EC" id="2.8.1.7" evidence="4"/>
<keyword evidence="9" id="KW-0408">Iron</keyword>
<dbReference type="RefSeq" id="WP_109327238.1">
    <property type="nucleotide sequence ID" value="NZ_CP029353.1"/>
</dbReference>
<evidence type="ECO:0000313" key="15">
    <source>
        <dbReference type="Proteomes" id="UP000245629"/>
    </source>
</evidence>
<evidence type="ECO:0000256" key="7">
    <source>
        <dbReference type="ARBA" id="ARBA00022723"/>
    </source>
</evidence>
<evidence type="ECO:0000256" key="9">
    <source>
        <dbReference type="ARBA" id="ARBA00023004"/>
    </source>
</evidence>
<dbReference type="InterPro" id="IPR015421">
    <property type="entry name" value="PyrdxlP-dep_Trfase_major"/>
</dbReference>
<dbReference type="InterPro" id="IPR016454">
    <property type="entry name" value="Cysteine_dSase"/>
</dbReference>
<proteinExistence type="inferred from homology"/>
<evidence type="ECO:0000256" key="1">
    <source>
        <dbReference type="ARBA" id="ARBA00001933"/>
    </source>
</evidence>
<dbReference type="GO" id="GO:0031071">
    <property type="term" value="F:cysteine desulfurase activity"/>
    <property type="evidence" value="ECO:0007669"/>
    <property type="project" value="UniProtKB-EC"/>
</dbReference>
<dbReference type="GO" id="GO:0051536">
    <property type="term" value="F:iron-sulfur cluster binding"/>
    <property type="evidence" value="ECO:0007669"/>
    <property type="project" value="UniProtKB-KW"/>
</dbReference>
<evidence type="ECO:0000256" key="6">
    <source>
        <dbReference type="ARBA" id="ARBA00022679"/>
    </source>
</evidence>
<evidence type="ECO:0000313" key="14">
    <source>
        <dbReference type="EMBL" id="AWK86778.1"/>
    </source>
</evidence>
<dbReference type="PROSITE" id="PS00595">
    <property type="entry name" value="AA_TRANSFER_CLASS_5"/>
    <property type="match status" value="1"/>
</dbReference>
<dbReference type="PANTHER" id="PTHR11601">
    <property type="entry name" value="CYSTEINE DESULFURYLASE FAMILY MEMBER"/>
    <property type="match status" value="1"/>
</dbReference>
<dbReference type="SUPFAM" id="SSF53383">
    <property type="entry name" value="PLP-dependent transferases"/>
    <property type="match status" value="1"/>
</dbReference>
<dbReference type="InterPro" id="IPR000192">
    <property type="entry name" value="Aminotrans_V_dom"/>
</dbReference>
<sequence>MTIYLDNNATTALAPEVREAMFPCLFGEFANPSSPHSGGMAARRAVGEARGQVAGLIGARPAEILFTGSATEATHTAILGSLRALEERDPRRCHLVTTAVEHPATLMLFADLRDRGWRVTVLPVNGAGVPSLVDLAAAVTPETALVSMMWANNETGVLMPVGAAAAIARQNGALFHSDAVQAAGRVPVEVAGVDFLTLSAHKMHGPKGIGALYIRKGAPFLPLIHGHQERGRRGGTENVPAIVGFGAAARLAGAALSGAGAVAGLRDRLERGILARWPGARVNGASPAGVPAARLPNTSSIRFADPQGRPVDAEELLTRLDRAGIAVSMGAACASGGNEPSHVLTAMGLSPAQAAGSLRFSLSRYSTASEVDAVLGELPALHARLAA</sequence>
<dbReference type="Gene3D" id="3.90.1150.10">
    <property type="entry name" value="Aspartate Aminotransferase, domain 1"/>
    <property type="match status" value="1"/>
</dbReference>
<evidence type="ECO:0000256" key="5">
    <source>
        <dbReference type="ARBA" id="ARBA00013558"/>
    </source>
</evidence>
<dbReference type="Gene3D" id="3.40.640.10">
    <property type="entry name" value="Type I PLP-dependent aspartate aminotransferase-like (Major domain)"/>
    <property type="match status" value="1"/>
</dbReference>
<comment type="catalytic activity">
    <reaction evidence="11">
        <text>(sulfur carrier)-H + L-cysteine = (sulfur carrier)-SH + L-alanine</text>
        <dbReference type="Rhea" id="RHEA:43892"/>
        <dbReference type="Rhea" id="RHEA-COMP:14737"/>
        <dbReference type="Rhea" id="RHEA-COMP:14739"/>
        <dbReference type="ChEBI" id="CHEBI:29917"/>
        <dbReference type="ChEBI" id="CHEBI:35235"/>
        <dbReference type="ChEBI" id="CHEBI:57972"/>
        <dbReference type="ChEBI" id="CHEBI:64428"/>
        <dbReference type="EC" id="2.8.1.7"/>
    </reaction>
</comment>
<keyword evidence="6" id="KW-0808">Transferase</keyword>
<dbReference type="GO" id="GO:0046872">
    <property type="term" value="F:metal ion binding"/>
    <property type="evidence" value="ECO:0007669"/>
    <property type="project" value="UniProtKB-KW"/>
</dbReference>
<keyword evidence="10" id="KW-0411">Iron-sulfur</keyword>
<dbReference type="AlphaFoldDB" id="A0A2S2CQM2"/>
<evidence type="ECO:0000256" key="12">
    <source>
        <dbReference type="RuleBase" id="RU004504"/>
    </source>
</evidence>
<dbReference type="PIRSF" id="PIRSF005572">
    <property type="entry name" value="NifS"/>
    <property type="match status" value="1"/>
</dbReference>
<evidence type="ECO:0000256" key="10">
    <source>
        <dbReference type="ARBA" id="ARBA00023014"/>
    </source>
</evidence>
<dbReference type="Gene3D" id="1.10.260.50">
    <property type="match status" value="1"/>
</dbReference>
<evidence type="ECO:0000259" key="13">
    <source>
        <dbReference type="Pfam" id="PF00266"/>
    </source>
</evidence>